<reference evidence="8 9" key="1">
    <citation type="journal article" date="2018" name="Mol. Biol. Evol.">
        <title>Broad Genomic Sampling Reveals a Smut Pathogenic Ancestry of the Fungal Clade Ustilaginomycotina.</title>
        <authorList>
            <person name="Kijpornyongpan T."/>
            <person name="Mondo S.J."/>
            <person name="Barry K."/>
            <person name="Sandor L."/>
            <person name="Lee J."/>
            <person name="Lipzen A."/>
            <person name="Pangilinan J."/>
            <person name="LaButti K."/>
            <person name="Hainaut M."/>
            <person name="Henrissat B."/>
            <person name="Grigoriev I.V."/>
            <person name="Spatafora J.W."/>
            <person name="Aime M.C."/>
        </authorList>
    </citation>
    <scope>NUCLEOTIDE SEQUENCE [LARGE SCALE GENOMIC DNA]</scope>
    <source>
        <strain evidence="8 9">MCA 5214</strain>
    </source>
</reference>
<dbReference type="InterPro" id="IPR019775">
    <property type="entry name" value="WD40_repeat_CS"/>
</dbReference>
<feature type="compositionally biased region" description="Low complexity" evidence="6">
    <location>
        <begin position="50"/>
        <end position="68"/>
    </location>
</feature>
<evidence type="ECO:0000256" key="6">
    <source>
        <dbReference type="SAM" id="MobiDB-lite"/>
    </source>
</evidence>
<name>A0A316US00_9BASI</name>
<dbReference type="Pfam" id="PF24807">
    <property type="entry name" value="WD40_CDC20-Fz"/>
    <property type="match status" value="1"/>
</dbReference>
<dbReference type="SUPFAM" id="SSF50978">
    <property type="entry name" value="WD40 repeat-like"/>
    <property type="match status" value="1"/>
</dbReference>
<gene>
    <name evidence="8" type="ORF">BDZ90DRAFT_251669</name>
</gene>
<dbReference type="InterPro" id="IPR001680">
    <property type="entry name" value="WD40_rpt"/>
</dbReference>
<protein>
    <submittedName>
        <fullName evidence="8">WD40 repeat-like protein</fullName>
    </submittedName>
</protein>
<feature type="compositionally biased region" description="Polar residues" evidence="6">
    <location>
        <begin position="273"/>
        <end position="283"/>
    </location>
</feature>
<accession>A0A316US00</accession>
<dbReference type="CDD" id="cd00200">
    <property type="entry name" value="WD40"/>
    <property type="match status" value="1"/>
</dbReference>
<dbReference type="AlphaFoldDB" id="A0A316US00"/>
<dbReference type="InterPro" id="IPR036322">
    <property type="entry name" value="WD40_repeat_dom_sf"/>
</dbReference>
<feature type="compositionally biased region" description="Basic and acidic residues" evidence="6">
    <location>
        <begin position="140"/>
        <end position="151"/>
    </location>
</feature>
<dbReference type="Proteomes" id="UP000245884">
    <property type="component" value="Unassembled WGS sequence"/>
</dbReference>
<dbReference type="GO" id="GO:1990757">
    <property type="term" value="F:ubiquitin ligase activator activity"/>
    <property type="evidence" value="ECO:0007669"/>
    <property type="project" value="TreeGrafter"/>
</dbReference>
<dbReference type="PANTHER" id="PTHR19918">
    <property type="entry name" value="CELL DIVISION CYCLE 20 CDC20 FIZZY -RELATED"/>
    <property type="match status" value="1"/>
</dbReference>
<organism evidence="8 9">
    <name type="scientific">Jaminaea rosea</name>
    <dbReference type="NCBI Taxonomy" id="1569628"/>
    <lineage>
        <taxon>Eukaryota</taxon>
        <taxon>Fungi</taxon>
        <taxon>Dikarya</taxon>
        <taxon>Basidiomycota</taxon>
        <taxon>Ustilaginomycotina</taxon>
        <taxon>Exobasidiomycetes</taxon>
        <taxon>Microstromatales</taxon>
        <taxon>Microstromatales incertae sedis</taxon>
        <taxon>Jaminaea</taxon>
    </lineage>
</organism>
<sequence>MYQSEFGRRLRDQSGAAKPSGSASSPNGRHSPTKRFSRNVDGSQAAPRTESLAELLSGGGPSSSSSSSLHDESPRRGATGVNGSSSSRHQLDSPRTPSKRNKQVQADRYVPLREGSEAQVAAFQLMETEASTPGRHKRKMAPDMDATKEEANETFNTLLSTEIFGTAAAQSPQHYSASPSSSAGAASSSSRASYTAPSTPTKRNLLAFSSPSSSRSRSLGGSGGSSGSRRGVGDDTMRVGSNTTPRRRGSGSGGSGSGGGSGSLFAGKKAGVNGSSETLNSPTHRGYDTSPVRLESQRMLLSPRRPARTVSKVPFKVLDAPDLADDFYLNLVDWSSNNTLGVGLGKSVYLWSAKDSMVQKLVDYEPAEDKVTSLSWAGRGNHIAVGTANGLVQIYDAEKLKLLRTMRGHTSRVGSLAWNEHILTSGSRDRLIYHRDVRVPEQHIRELRGHKQEVCGLKWNTETNQLASGGNDNKLFVWDSLNATPLHRFSEHTAAVKAIAWSPHQHGLLASGGGTADMKIRYWNTTNGSLLSEVDTGSQVCNLMWSRTANEVVSTHGYSAGKVQNQIQVWRYPGMQQIATLTGHTMRVLYLAMSPDGETIVTGAGDETLRFWDLNTPAASKRKEGLAQSSVLSPFAKLR</sequence>
<proteinExistence type="inferred from homology"/>
<evidence type="ECO:0000259" key="7">
    <source>
        <dbReference type="Pfam" id="PF24807"/>
    </source>
</evidence>
<evidence type="ECO:0000313" key="9">
    <source>
        <dbReference type="Proteomes" id="UP000245884"/>
    </source>
</evidence>
<dbReference type="PROSITE" id="PS50294">
    <property type="entry name" value="WD_REPEATS_REGION"/>
    <property type="match status" value="2"/>
</dbReference>
<keyword evidence="2 5" id="KW-0853">WD repeat</keyword>
<feature type="compositionally biased region" description="Low complexity" evidence="6">
    <location>
        <begin position="167"/>
        <end position="200"/>
    </location>
</feature>
<feature type="compositionally biased region" description="Gly residues" evidence="6">
    <location>
        <begin position="250"/>
        <end position="262"/>
    </location>
</feature>
<dbReference type="GO" id="GO:0031145">
    <property type="term" value="P:anaphase-promoting complex-dependent catabolic process"/>
    <property type="evidence" value="ECO:0007669"/>
    <property type="project" value="TreeGrafter"/>
</dbReference>
<dbReference type="InterPro" id="IPR015943">
    <property type="entry name" value="WD40/YVTN_repeat-like_dom_sf"/>
</dbReference>
<dbReference type="STRING" id="1569628.A0A316US00"/>
<keyword evidence="3" id="KW-0677">Repeat</keyword>
<evidence type="ECO:0000313" key="8">
    <source>
        <dbReference type="EMBL" id="PWN28066.1"/>
    </source>
</evidence>
<keyword evidence="9" id="KW-1185">Reference proteome</keyword>
<feature type="compositionally biased region" description="Basic and acidic residues" evidence="6">
    <location>
        <begin position="1"/>
        <end position="12"/>
    </location>
</feature>
<feature type="compositionally biased region" description="Low complexity" evidence="6">
    <location>
        <begin position="209"/>
        <end position="219"/>
    </location>
</feature>
<evidence type="ECO:0000256" key="3">
    <source>
        <dbReference type="ARBA" id="ARBA00022737"/>
    </source>
</evidence>
<feature type="repeat" description="WD" evidence="5">
    <location>
        <begin position="447"/>
        <end position="488"/>
    </location>
</feature>
<evidence type="ECO:0000256" key="2">
    <source>
        <dbReference type="ARBA" id="ARBA00022574"/>
    </source>
</evidence>
<feature type="domain" description="CDC20/Fizzy WD40" evidence="7">
    <location>
        <begin position="318"/>
        <end position="612"/>
    </location>
</feature>
<dbReference type="RefSeq" id="XP_025362678.1">
    <property type="nucleotide sequence ID" value="XM_025507737.1"/>
</dbReference>
<dbReference type="SMART" id="SM00320">
    <property type="entry name" value="WD40"/>
    <property type="match status" value="5"/>
</dbReference>
<dbReference type="EMBL" id="KZ819666">
    <property type="protein sequence ID" value="PWN28066.1"/>
    <property type="molecule type" value="Genomic_DNA"/>
</dbReference>
<dbReference type="GO" id="GO:0010997">
    <property type="term" value="F:anaphase-promoting complex binding"/>
    <property type="evidence" value="ECO:0007669"/>
    <property type="project" value="InterPro"/>
</dbReference>
<dbReference type="PROSITE" id="PS50082">
    <property type="entry name" value="WD_REPEATS_2"/>
    <property type="match status" value="2"/>
</dbReference>
<dbReference type="PANTHER" id="PTHR19918:SF1">
    <property type="entry name" value="FIZZY-RELATED PROTEIN HOMOLOG"/>
    <property type="match status" value="1"/>
</dbReference>
<feature type="repeat" description="WD" evidence="5">
    <location>
        <begin position="581"/>
        <end position="622"/>
    </location>
</feature>
<evidence type="ECO:0000256" key="5">
    <source>
        <dbReference type="PROSITE-ProRule" id="PRU00221"/>
    </source>
</evidence>
<keyword evidence="4" id="KW-0131">Cell cycle</keyword>
<dbReference type="GO" id="GO:1905786">
    <property type="term" value="P:positive regulation of anaphase-promoting complex-dependent catabolic process"/>
    <property type="evidence" value="ECO:0007669"/>
    <property type="project" value="TreeGrafter"/>
</dbReference>
<dbReference type="GeneID" id="37029560"/>
<dbReference type="InterPro" id="IPR056150">
    <property type="entry name" value="WD40_CDC20-Fz"/>
</dbReference>
<dbReference type="GO" id="GO:0005680">
    <property type="term" value="C:anaphase-promoting complex"/>
    <property type="evidence" value="ECO:0007669"/>
    <property type="project" value="TreeGrafter"/>
</dbReference>
<feature type="compositionally biased region" description="Polar residues" evidence="6">
    <location>
        <begin position="81"/>
        <end position="96"/>
    </location>
</feature>
<feature type="compositionally biased region" description="Low complexity" evidence="6">
    <location>
        <begin position="14"/>
        <end position="26"/>
    </location>
</feature>
<dbReference type="InterPro" id="IPR033010">
    <property type="entry name" value="Cdc20/Fizzy"/>
</dbReference>
<comment type="similarity">
    <text evidence="1">Belongs to the WD repeat CDC20/Fizzy family.</text>
</comment>
<dbReference type="OrthoDB" id="10263272at2759"/>
<dbReference type="Gene3D" id="2.130.10.10">
    <property type="entry name" value="YVTN repeat-like/Quinoprotein amine dehydrogenase"/>
    <property type="match status" value="1"/>
</dbReference>
<feature type="region of interest" description="Disordered" evidence="6">
    <location>
        <begin position="1"/>
        <end position="292"/>
    </location>
</feature>
<evidence type="ECO:0000256" key="1">
    <source>
        <dbReference type="ARBA" id="ARBA00006445"/>
    </source>
</evidence>
<dbReference type="PROSITE" id="PS00678">
    <property type="entry name" value="WD_REPEATS_1"/>
    <property type="match status" value="1"/>
</dbReference>
<evidence type="ECO:0000256" key="4">
    <source>
        <dbReference type="ARBA" id="ARBA00023306"/>
    </source>
</evidence>